<dbReference type="EMBL" id="QGDH01000166">
    <property type="protein sequence ID" value="RAR04008.1"/>
    <property type="molecule type" value="Genomic_DNA"/>
</dbReference>
<keyword evidence="2" id="KW-1133">Transmembrane helix</keyword>
<evidence type="ECO:0000313" key="4">
    <source>
        <dbReference type="Proteomes" id="UP000249619"/>
    </source>
</evidence>
<dbReference type="Proteomes" id="UP000249619">
    <property type="component" value="Unassembled WGS sequence"/>
</dbReference>
<dbReference type="OrthoDB" id="3688622at2759"/>
<keyword evidence="2" id="KW-0812">Transmembrane</keyword>
<evidence type="ECO:0000256" key="1">
    <source>
        <dbReference type="SAM" id="MobiDB-lite"/>
    </source>
</evidence>
<dbReference type="AlphaFoldDB" id="A0A364MUF2"/>
<protein>
    <submittedName>
        <fullName evidence="3">Uncharacterized protein</fullName>
    </submittedName>
</protein>
<name>A0A364MUF2_STELY</name>
<accession>A0A364MUF2</accession>
<evidence type="ECO:0000313" key="3">
    <source>
        <dbReference type="EMBL" id="RAR04008.1"/>
    </source>
</evidence>
<sequence length="470" mass="52178">MSLEVPMLVFPTPGPVLPPSPESTIEPLPSADDPRLQNAYPGLLDMSWYLYSALQNEETYPHTNEFPPYYNSMHMGDVLEPIASTPVDDPQSQSEWVLGWDMWCLLCDSGTGDEEMERNFLTQYPFCGEGMLSMEPLVSSAEEREWNGERKWELRVPNETSYTDADSIMACAVELILNPEKIQVPRQISQPFMVSRLFRADESQYPEIRMRYTEAFPYGVYESEFSEEEQLFSSAMSSSSSSAYYYPTSSRYWGYGPYSSSTQVSMATSGSSPDDSDDYDPALNSSAQAAMGVCITIIGVAAVCLVLMCNRKARKRMVVDPRTADRLPTHEDRQQGATAEWQSVGRRSPGPATGTHGRSESIELRQPAPETEPGALVRASAAVEEGSDEVPPLYHEVVTNRERMFIEQRMHREGSAPSELPPTYLDAQHVAAPGSRATASSTSIPRPRTAMTTPPRRSAPYPTLPSSPPS</sequence>
<feature type="compositionally biased region" description="Basic and acidic residues" evidence="1">
    <location>
        <begin position="321"/>
        <end position="334"/>
    </location>
</feature>
<reference evidence="4" key="1">
    <citation type="submission" date="2018-05" db="EMBL/GenBank/DDBJ databases">
        <title>Draft genome sequence of Stemphylium lycopersici strain CIDEFI 213.</title>
        <authorList>
            <person name="Medina R."/>
            <person name="Franco M.E.E."/>
            <person name="Lucentini C.G."/>
            <person name="Saparrat M.C.N."/>
            <person name="Balatti P.A."/>
        </authorList>
    </citation>
    <scope>NUCLEOTIDE SEQUENCE [LARGE SCALE GENOMIC DNA]</scope>
    <source>
        <strain evidence="4">CIDEFI 213</strain>
    </source>
</reference>
<feature type="compositionally biased region" description="Low complexity" evidence="1">
    <location>
        <begin position="445"/>
        <end position="456"/>
    </location>
</feature>
<organism evidence="3 4">
    <name type="scientific">Stemphylium lycopersici</name>
    <name type="common">Tomato gray leaf spot disease fungus</name>
    <name type="synonym">Thyrospora lycopersici</name>
    <dbReference type="NCBI Taxonomy" id="183478"/>
    <lineage>
        <taxon>Eukaryota</taxon>
        <taxon>Fungi</taxon>
        <taxon>Dikarya</taxon>
        <taxon>Ascomycota</taxon>
        <taxon>Pezizomycotina</taxon>
        <taxon>Dothideomycetes</taxon>
        <taxon>Pleosporomycetidae</taxon>
        <taxon>Pleosporales</taxon>
        <taxon>Pleosporineae</taxon>
        <taxon>Pleosporaceae</taxon>
        <taxon>Stemphylium</taxon>
    </lineage>
</organism>
<keyword evidence="2" id="KW-0472">Membrane</keyword>
<evidence type="ECO:0000256" key="2">
    <source>
        <dbReference type="SAM" id="Phobius"/>
    </source>
</evidence>
<feature type="region of interest" description="Disordered" evidence="1">
    <location>
        <begin position="411"/>
        <end position="470"/>
    </location>
</feature>
<gene>
    <name evidence="3" type="ORF">DDE83_008019</name>
</gene>
<keyword evidence="4" id="KW-1185">Reference proteome</keyword>
<feature type="transmembrane region" description="Helical" evidence="2">
    <location>
        <begin position="289"/>
        <end position="308"/>
    </location>
</feature>
<feature type="region of interest" description="Disordered" evidence="1">
    <location>
        <begin position="321"/>
        <end position="390"/>
    </location>
</feature>
<proteinExistence type="predicted"/>
<comment type="caution">
    <text evidence="3">The sequence shown here is derived from an EMBL/GenBank/DDBJ whole genome shotgun (WGS) entry which is preliminary data.</text>
</comment>